<dbReference type="STRING" id="215637.A0A4P9ZQK5"/>
<reference evidence="4" key="1">
    <citation type="journal article" date="2018" name="Nat. Microbiol.">
        <title>Leveraging single-cell genomics to expand the fungal tree of life.</title>
        <authorList>
            <person name="Ahrendt S.R."/>
            <person name="Quandt C.A."/>
            <person name="Ciobanu D."/>
            <person name="Clum A."/>
            <person name="Salamov A."/>
            <person name="Andreopoulos B."/>
            <person name="Cheng J.F."/>
            <person name="Woyke T."/>
            <person name="Pelin A."/>
            <person name="Henrissat B."/>
            <person name="Reynolds N.K."/>
            <person name="Benny G.L."/>
            <person name="Smith M.E."/>
            <person name="James T.Y."/>
            <person name="Grigoriev I.V."/>
        </authorList>
    </citation>
    <scope>NUCLEOTIDE SEQUENCE [LARGE SCALE GENOMIC DNA]</scope>
    <source>
        <strain evidence="4">RSA 468</strain>
    </source>
</reference>
<gene>
    <name evidence="3" type="ORF">BJ085DRAFT_35472</name>
</gene>
<dbReference type="SUPFAM" id="SSF47616">
    <property type="entry name" value="GST C-terminal domain-like"/>
    <property type="match status" value="1"/>
</dbReference>
<organism evidence="3 4">
    <name type="scientific">Dimargaris cristalligena</name>
    <dbReference type="NCBI Taxonomy" id="215637"/>
    <lineage>
        <taxon>Eukaryota</taxon>
        <taxon>Fungi</taxon>
        <taxon>Fungi incertae sedis</taxon>
        <taxon>Zoopagomycota</taxon>
        <taxon>Kickxellomycotina</taxon>
        <taxon>Dimargaritomycetes</taxon>
        <taxon>Dimargaritales</taxon>
        <taxon>Dimargaritaceae</taxon>
        <taxon>Dimargaris</taxon>
    </lineage>
</organism>
<dbReference type="InterPro" id="IPR004045">
    <property type="entry name" value="Glutathione_S-Trfase_N"/>
</dbReference>
<evidence type="ECO:0008006" key="5">
    <source>
        <dbReference type="Google" id="ProtNLM"/>
    </source>
</evidence>
<proteinExistence type="predicted"/>
<dbReference type="PROSITE" id="PS50404">
    <property type="entry name" value="GST_NTER"/>
    <property type="match status" value="1"/>
</dbReference>
<dbReference type="GO" id="GO:0006749">
    <property type="term" value="P:glutathione metabolic process"/>
    <property type="evidence" value="ECO:0007669"/>
    <property type="project" value="TreeGrafter"/>
</dbReference>
<dbReference type="EMBL" id="ML002790">
    <property type="protein sequence ID" value="RKP35776.1"/>
    <property type="molecule type" value="Genomic_DNA"/>
</dbReference>
<evidence type="ECO:0000259" key="1">
    <source>
        <dbReference type="PROSITE" id="PS50404"/>
    </source>
</evidence>
<dbReference type="AlphaFoldDB" id="A0A4P9ZQK5"/>
<dbReference type="OrthoDB" id="414243at2759"/>
<keyword evidence="4" id="KW-1185">Reference proteome</keyword>
<name>A0A4P9ZQK5_9FUNG</name>
<dbReference type="InterPro" id="IPR040079">
    <property type="entry name" value="Glutathione_S-Trfase"/>
</dbReference>
<protein>
    <recommendedName>
        <fullName evidence="5">Glutathione S-transferase</fullName>
    </recommendedName>
</protein>
<dbReference type="SUPFAM" id="SSF52833">
    <property type="entry name" value="Thioredoxin-like"/>
    <property type="match status" value="1"/>
</dbReference>
<evidence type="ECO:0000313" key="3">
    <source>
        <dbReference type="EMBL" id="RKP35776.1"/>
    </source>
</evidence>
<dbReference type="InterPro" id="IPR036282">
    <property type="entry name" value="Glutathione-S-Trfase_C_sf"/>
</dbReference>
<dbReference type="SFLD" id="SFLDS00019">
    <property type="entry name" value="Glutathione_Transferase_(cytos"/>
    <property type="match status" value="1"/>
</dbReference>
<dbReference type="PROSITE" id="PS50405">
    <property type="entry name" value="GST_CTER"/>
    <property type="match status" value="1"/>
</dbReference>
<feature type="domain" description="GST N-terminal" evidence="1">
    <location>
        <begin position="2"/>
        <end position="82"/>
    </location>
</feature>
<dbReference type="InterPro" id="IPR050213">
    <property type="entry name" value="GST_superfamily"/>
</dbReference>
<dbReference type="Gene3D" id="3.40.30.10">
    <property type="entry name" value="Glutaredoxin"/>
    <property type="match status" value="1"/>
</dbReference>
<dbReference type="Pfam" id="PF14497">
    <property type="entry name" value="GST_C_3"/>
    <property type="match status" value="1"/>
</dbReference>
<dbReference type="PANTHER" id="PTHR11571">
    <property type="entry name" value="GLUTATHIONE S-TRANSFERASE"/>
    <property type="match status" value="1"/>
</dbReference>
<accession>A0A4P9ZQK5</accession>
<dbReference type="InterPro" id="IPR004046">
    <property type="entry name" value="GST_C"/>
</dbReference>
<evidence type="ECO:0000259" key="2">
    <source>
        <dbReference type="PROSITE" id="PS50405"/>
    </source>
</evidence>
<dbReference type="InterPro" id="IPR010987">
    <property type="entry name" value="Glutathione-S-Trfase_C-like"/>
</dbReference>
<dbReference type="GO" id="GO:0004364">
    <property type="term" value="F:glutathione transferase activity"/>
    <property type="evidence" value="ECO:0007669"/>
    <property type="project" value="TreeGrafter"/>
</dbReference>
<sequence>MSKFEVFYAKIAGMAETSRCMLDYADAQWESTYVEDWAALATTTPYGRVPVLRETTADGQRIEFSETRAIERYLARRFGLYSDNLVEAALMDAVASQFDDAMRPLTTAPYVPEADRPALIDQFRKEATRLFTRHTGQLVANGDNGHYVGSRTTWVDIIAYVSIQRMKQSRDFDAELRALMTKSHQKLIDTLEQDPIFKRYLERAEPRLASYFAPN</sequence>
<feature type="domain" description="GST C-terminal" evidence="2">
    <location>
        <begin position="84"/>
        <end position="212"/>
    </location>
</feature>
<dbReference type="InterPro" id="IPR036249">
    <property type="entry name" value="Thioredoxin-like_sf"/>
</dbReference>
<dbReference type="Proteomes" id="UP000268162">
    <property type="component" value="Unassembled WGS sequence"/>
</dbReference>
<dbReference type="Gene3D" id="1.20.1050.10">
    <property type="match status" value="1"/>
</dbReference>
<dbReference type="PANTHER" id="PTHR11571:SF150">
    <property type="entry name" value="GLUTATHIONE S-TRANSFERASE"/>
    <property type="match status" value="1"/>
</dbReference>
<evidence type="ECO:0000313" key="4">
    <source>
        <dbReference type="Proteomes" id="UP000268162"/>
    </source>
</evidence>